<dbReference type="AlphaFoldDB" id="A0A9D1G151"/>
<evidence type="ECO:0000313" key="2">
    <source>
        <dbReference type="Proteomes" id="UP000824140"/>
    </source>
</evidence>
<comment type="caution">
    <text evidence="1">The sequence shown here is derived from an EMBL/GenBank/DDBJ whole genome shotgun (WGS) entry which is preliminary data.</text>
</comment>
<gene>
    <name evidence="1" type="ORF">IAA84_06000</name>
</gene>
<evidence type="ECO:0008006" key="3">
    <source>
        <dbReference type="Google" id="ProtNLM"/>
    </source>
</evidence>
<evidence type="ECO:0000313" key="1">
    <source>
        <dbReference type="EMBL" id="HIS92555.1"/>
    </source>
</evidence>
<sequence>MLNPSEIAVLRQLASEYAQAASQSGQRERRQRWLNLNHLRGERPLVLIDQIPWEEMDVDGSLVCQVRDPYWRGVETGLRQTLYKWRHMPADMVLDPYICLPRPLRSTGWGIEVEETLAVSSPETAVKSHRFVNQICDPEDIEKLHTPRITLDAAEEAAIVETARRVFEGILPFHMVGMTMHLGIWDSISMWMGVENCYIELMDRPEMMHQLMEKLTRGLIDMVGQLNALQAFDIHSHICHCSHTYLEDLPASEQAVSANAWAFGLAQLFTSVSPAITDEFEVAYMQRVFPLFGAIYYGCCDRLDDRLDIIEKLPRVRKISCSPWSDRERFAANLDRKRYVMSNKPSPAFLATPSLDEDAIRADLRRTIRAAREHDVCLEIILKDISTVCHRPQNLWRWQEIAMEEARR</sequence>
<accession>A0A9D1G151</accession>
<name>A0A9D1G151_9FIRM</name>
<organism evidence="1 2">
    <name type="scientific">Candidatus Alectryocaccomicrobium excrementavium</name>
    <dbReference type="NCBI Taxonomy" id="2840668"/>
    <lineage>
        <taxon>Bacteria</taxon>
        <taxon>Bacillati</taxon>
        <taxon>Bacillota</taxon>
        <taxon>Clostridia</taxon>
        <taxon>Candidatus Alectryocaccomicrobium</taxon>
    </lineage>
</organism>
<dbReference type="Proteomes" id="UP000824140">
    <property type="component" value="Unassembled WGS sequence"/>
</dbReference>
<dbReference type="EMBL" id="DVJN01000117">
    <property type="protein sequence ID" value="HIS92555.1"/>
    <property type="molecule type" value="Genomic_DNA"/>
</dbReference>
<proteinExistence type="predicted"/>
<protein>
    <recommendedName>
        <fullName evidence="3">Uroporphyrinogen decarboxylase (URO-D) domain-containing protein</fullName>
    </recommendedName>
</protein>
<dbReference type="SUPFAM" id="SSF51726">
    <property type="entry name" value="UROD/MetE-like"/>
    <property type="match status" value="1"/>
</dbReference>
<reference evidence="1" key="1">
    <citation type="submission" date="2020-10" db="EMBL/GenBank/DDBJ databases">
        <authorList>
            <person name="Gilroy R."/>
        </authorList>
    </citation>
    <scope>NUCLEOTIDE SEQUENCE</scope>
    <source>
        <strain evidence="1">13766</strain>
    </source>
</reference>
<dbReference type="Gene3D" id="3.20.20.210">
    <property type="match status" value="1"/>
</dbReference>
<reference evidence="1" key="2">
    <citation type="journal article" date="2021" name="PeerJ">
        <title>Extensive microbial diversity within the chicken gut microbiome revealed by metagenomics and culture.</title>
        <authorList>
            <person name="Gilroy R."/>
            <person name="Ravi A."/>
            <person name="Getino M."/>
            <person name="Pursley I."/>
            <person name="Horton D.L."/>
            <person name="Alikhan N.F."/>
            <person name="Baker D."/>
            <person name="Gharbi K."/>
            <person name="Hall N."/>
            <person name="Watson M."/>
            <person name="Adriaenssens E.M."/>
            <person name="Foster-Nyarko E."/>
            <person name="Jarju S."/>
            <person name="Secka A."/>
            <person name="Antonio M."/>
            <person name="Oren A."/>
            <person name="Chaudhuri R.R."/>
            <person name="La Ragione R."/>
            <person name="Hildebrand F."/>
            <person name="Pallen M.J."/>
        </authorList>
    </citation>
    <scope>NUCLEOTIDE SEQUENCE</scope>
    <source>
        <strain evidence="1">13766</strain>
    </source>
</reference>
<dbReference type="InterPro" id="IPR038071">
    <property type="entry name" value="UROD/MetE-like_sf"/>
</dbReference>